<reference evidence="2" key="1">
    <citation type="submission" date="2016-10" db="EMBL/GenBank/DDBJ databases">
        <authorList>
            <person name="Varghese N."/>
            <person name="Submissions S."/>
        </authorList>
    </citation>
    <scope>NUCLEOTIDE SEQUENCE [LARGE SCALE GENOMIC DNA]</scope>
    <source>
        <strain evidence="2">ATCC 25963</strain>
    </source>
</reference>
<keyword evidence="2" id="KW-1185">Reference proteome</keyword>
<gene>
    <name evidence="1" type="ORF">SAMN02745121_09098</name>
</gene>
<dbReference type="Proteomes" id="UP000199400">
    <property type="component" value="Unassembled WGS sequence"/>
</dbReference>
<dbReference type="EMBL" id="FOMX01000104">
    <property type="protein sequence ID" value="SFF47561.1"/>
    <property type="molecule type" value="Genomic_DNA"/>
</dbReference>
<protein>
    <submittedName>
        <fullName evidence="1">Uncharacterized protein</fullName>
    </submittedName>
</protein>
<evidence type="ECO:0000313" key="2">
    <source>
        <dbReference type="Proteomes" id="UP000199400"/>
    </source>
</evidence>
<organism evidence="1 2">
    <name type="scientific">Nannocystis exedens</name>
    <dbReference type="NCBI Taxonomy" id="54"/>
    <lineage>
        <taxon>Bacteria</taxon>
        <taxon>Pseudomonadati</taxon>
        <taxon>Myxococcota</taxon>
        <taxon>Polyangia</taxon>
        <taxon>Nannocystales</taxon>
        <taxon>Nannocystaceae</taxon>
        <taxon>Nannocystis</taxon>
    </lineage>
</organism>
<name>A0A1I2J496_9BACT</name>
<proteinExistence type="predicted"/>
<dbReference type="AlphaFoldDB" id="A0A1I2J496"/>
<evidence type="ECO:0000313" key="1">
    <source>
        <dbReference type="EMBL" id="SFF47561.1"/>
    </source>
</evidence>
<accession>A0A1I2J496</accession>
<sequence>MRWKPRCSSWRAAPIQRWIIEPPRQRFTRPASRRMPAFKAE</sequence>